<accession>X1HRI9</accession>
<proteinExistence type="predicted"/>
<sequence>MPNKTLIEWVKNPDGTQGYTLNPITGCLNHTPEGLCLGGMFPCYAWRLANGRLKYIYRGNTNIAPVLPSIPEKIGKARFDPFYPRFWEDRIDEARLELVNAKPRGIFVCDMGELFGGWIPKAWQEEVMDMVK</sequence>
<evidence type="ECO:0000313" key="1">
    <source>
        <dbReference type="EMBL" id="GAH72781.1"/>
    </source>
</evidence>
<name>X1HRI9_9ZZZZ</name>
<comment type="caution">
    <text evidence="1">The sequence shown here is derived from an EMBL/GenBank/DDBJ whole genome shotgun (WGS) entry which is preliminary data.</text>
</comment>
<feature type="non-terminal residue" evidence="1">
    <location>
        <position position="132"/>
    </location>
</feature>
<gene>
    <name evidence="1" type="ORF">S03H2_53280</name>
</gene>
<protein>
    <submittedName>
        <fullName evidence="1">Uncharacterized protein</fullName>
    </submittedName>
</protein>
<organism evidence="1">
    <name type="scientific">marine sediment metagenome</name>
    <dbReference type="NCBI Taxonomy" id="412755"/>
    <lineage>
        <taxon>unclassified sequences</taxon>
        <taxon>metagenomes</taxon>
        <taxon>ecological metagenomes</taxon>
    </lineage>
</organism>
<reference evidence="1" key="1">
    <citation type="journal article" date="2014" name="Front. Microbiol.">
        <title>High frequency of phylogenetically diverse reductive dehalogenase-homologous genes in deep subseafloor sedimentary metagenomes.</title>
        <authorList>
            <person name="Kawai M."/>
            <person name="Futagami T."/>
            <person name="Toyoda A."/>
            <person name="Takaki Y."/>
            <person name="Nishi S."/>
            <person name="Hori S."/>
            <person name="Arai W."/>
            <person name="Tsubouchi T."/>
            <person name="Morono Y."/>
            <person name="Uchiyama I."/>
            <person name="Ito T."/>
            <person name="Fujiyama A."/>
            <person name="Inagaki F."/>
            <person name="Takami H."/>
        </authorList>
    </citation>
    <scope>NUCLEOTIDE SEQUENCE</scope>
    <source>
        <strain evidence="1">Expedition CK06-06</strain>
    </source>
</reference>
<dbReference type="EMBL" id="BARU01033905">
    <property type="protein sequence ID" value="GAH72781.1"/>
    <property type="molecule type" value="Genomic_DNA"/>
</dbReference>
<dbReference type="AlphaFoldDB" id="X1HRI9"/>